<dbReference type="Proteomes" id="UP000256601">
    <property type="component" value="Unassembled WGS sequence"/>
</dbReference>
<dbReference type="SMART" id="SM00356">
    <property type="entry name" value="ZnF_C3H1"/>
    <property type="match status" value="2"/>
</dbReference>
<name>A0A1H6PI52_YARLL</name>
<organism evidence="8 10">
    <name type="scientific">Yarrowia lipolytica</name>
    <name type="common">Candida lipolytica</name>
    <dbReference type="NCBI Taxonomy" id="4952"/>
    <lineage>
        <taxon>Eukaryota</taxon>
        <taxon>Fungi</taxon>
        <taxon>Dikarya</taxon>
        <taxon>Ascomycota</taxon>
        <taxon>Saccharomycotina</taxon>
        <taxon>Dipodascomycetes</taxon>
        <taxon>Dipodascales</taxon>
        <taxon>Dipodascales incertae sedis</taxon>
        <taxon>Yarrowia</taxon>
    </lineage>
</organism>
<dbReference type="InterPro" id="IPR041367">
    <property type="entry name" value="Znf-CCCH_4"/>
</dbReference>
<feature type="region of interest" description="Disordered" evidence="6">
    <location>
        <begin position="330"/>
        <end position="388"/>
    </location>
</feature>
<dbReference type="OMA" id="NDCAIDD"/>
<feature type="region of interest" description="Disordered" evidence="6">
    <location>
        <begin position="224"/>
        <end position="288"/>
    </location>
</feature>
<dbReference type="GO" id="GO:0000209">
    <property type="term" value="P:protein polyubiquitination"/>
    <property type="evidence" value="ECO:0007669"/>
    <property type="project" value="InterPro"/>
</dbReference>
<dbReference type="Gene3D" id="4.10.1000.10">
    <property type="entry name" value="Zinc finger, CCCH-type"/>
    <property type="match status" value="1"/>
</dbReference>
<dbReference type="VEuPathDB" id="FungiDB:YALI1_B16504g"/>
<dbReference type="VEuPathDB" id="FungiDB:YALI0_B12540g"/>
<dbReference type="Proteomes" id="UP000182444">
    <property type="component" value="Chromosome 1B"/>
</dbReference>
<dbReference type="PANTHER" id="PTHR11224">
    <property type="entry name" value="MAKORIN-RELATED"/>
    <property type="match status" value="1"/>
</dbReference>
<dbReference type="AlphaFoldDB" id="A0A1H6PI52"/>
<evidence type="ECO:0000313" key="11">
    <source>
        <dbReference type="Proteomes" id="UP000256601"/>
    </source>
</evidence>
<evidence type="ECO:0000313" key="8">
    <source>
        <dbReference type="EMBL" id="AOW01603.1"/>
    </source>
</evidence>
<evidence type="ECO:0000256" key="5">
    <source>
        <dbReference type="PROSITE-ProRule" id="PRU00723"/>
    </source>
</evidence>
<feature type="compositionally biased region" description="Polar residues" evidence="6">
    <location>
        <begin position="158"/>
        <end position="167"/>
    </location>
</feature>
<reference evidence="8 10" key="1">
    <citation type="journal article" date="2016" name="PLoS ONE">
        <title>Sequence Assembly of Yarrowia lipolytica Strain W29/CLIB89 Shows Transposable Element Diversity.</title>
        <authorList>
            <person name="Magnan C."/>
            <person name="Yu J."/>
            <person name="Chang I."/>
            <person name="Jahn E."/>
            <person name="Kanomata Y."/>
            <person name="Wu J."/>
            <person name="Zeller M."/>
            <person name="Oakes M."/>
            <person name="Baldi P."/>
            <person name="Sandmeyer S."/>
        </authorList>
    </citation>
    <scope>NUCLEOTIDE SEQUENCE [LARGE SCALE GENOMIC DNA]</scope>
    <source>
        <strain evidence="8">CLIB89</strain>
        <strain evidence="10">CLIB89(W29)</strain>
    </source>
</reference>
<evidence type="ECO:0000313" key="10">
    <source>
        <dbReference type="Proteomes" id="UP000182444"/>
    </source>
</evidence>
<dbReference type="GeneID" id="2906870"/>
<proteinExistence type="predicted"/>
<dbReference type="InterPro" id="IPR045072">
    <property type="entry name" value="MKRN-like"/>
</dbReference>
<dbReference type="InterPro" id="IPR000571">
    <property type="entry name" value="Znf_CCCH"/>
</dbReference>
<feature type="region of interest" description="Disordered" evidence="6">
    <location>
        <begin position="180"/>
        <end position="205"/>
    </location>
</feature>
<feature type="zinc finger region" description="C3H1-type" evidence="5">
    <location>
        <begin position="20"/>
        <end position="47"/>
    </location>
</feature>
<feature type="compositionally biased region" description="Pro residues" evidence="6">
    <location>
        <begin position="118"/>
        <end position="129"/>
    </location>
</feature>
<evidence type="ECO:0000259" key="7">
    <source>
        <dbReference type="PROSITE" id="PS50103"/>
    </source>
</evidence>
<evidence type="ECO:0000256" key="1">
    <source>
        <dbReference type="ARBA" id="ARBA00022723"/>
    </source>
</evidence>
<gene>
    <name evidence="9" type="ORF">B0I71DRAFT_130771</name>
    <name evidence="8" type="ORF">YALI1_B16504g</name>
</gene>
<feature type="zinc finger region" description="C3H1-type" evidence="5">
    <location>
        <begin position="49"/>
        <end position="76"/>
    </location>
</feature>
<dbReference type="eggNOG" id="KOG1039">
    <property type="taxonomic scope" value="Eukaryota"/>
</dbReference>
<evidence type="ECO:0000256" key="2">
    <source>
        <dbReference type="ARBA" id="ARBA00022737"/>
    </source>
</evidence>
<evidence type="ECO:0000256" key="4">
    <source>
        <dbReference type="ARBA" id="ARBA00022833"/>
    </source>
</evidence>
<keyword evidence="4 5" id="KW-0862">Zinc</keyword>
<feature type="region of interest" description="Disordered" evidence="6">
    <location>
        <begin position="80"/>
        <end position="134"/>
    </location>
</feature>
<dbReference type="EMBL" id="KZ858979">
    <property type="protein sequence ID" value="RDW26502.1"/>
    <property type="molecule type" value="Genomic_DNA"/>
</dbReference>
<dbReference type="EMBL" id="CP017554">
    <property type="protein sequence ID" value="AOW01603.1"/>
    <property type="molecule type" value="Genomic_DNA"/>
</dbReference>
<dbReference type="InterPro" id="IPR036855">
    <property type="entry name" value="Znf_CCCH_sf"/>
</dbReference>
<dbReference type="PANTHER" id="PTHR11224:SF10">
    <property type="entry name" value="IP09428P-RELATED"/>
    <property type="match status" value="1"/>
</dbReference>
<feature type="domain" description="C3H1-type" evidence="7">
    <location>
        <begin position="49"/>
        <end position="76"/>
    </location>
</feature>
<feature type="region of interest" description="Disordered" evidence="6">
    <location>
        <begin position="147"/>
        <end position="167"/>
    </location>
</feature>
<accession>A0A1H6PI52</accession>
<feature type="compositionally biased region" description="Polar residues" evidence="6">
    <location>
        <begin position="263"/>
        <end position="288"/>
    </location>
</feature>
<protein>
    <recommendedName>
        <fullName evidence="7">C3H1-type domain-containing protein</fullName>
    </recommendedName>
</protein>
<evidence type="ECO:0000256" key="6">
    <source>
        <dbReference type="SAM" id="MobiDB-lite"/>
    </source>
</evidence>
<evidence type="ECO:0000256" key="3">
    <source>
        <dbReference type="ARBA" id="ARBA00022771"/>
    </source>
</evidence>
<feature type="domain" description="C3H1-type" evidence="7">
    <location>
        <begin position="20"/>
        <end position="47"/>
    </location>
</feature>
<keyword evidence="1 5" id="KW-0479">Metal-binding</keyword>
<keyword evidence="3 5" id="KW-0863">Zinc-finger</keyword>
<dbReference type="OrthoDB" id="411372at2759"/>
<dbReference type="KEGG" id="yli:2906870"/>
<evidence type="ECO:0000313" key="9">
    <source>
        <dbReference type="EMBL" id="RDW26502.1"/>
    </source>
</evidence>
<dbReference type="GO" id="GO:0061630">
    <property type="term" value="F:ubiquitin protein ligase activity"/>
    <property type="evidence" value="ECO:0007669"/>
    <property type="project" value="InterPro"/>
</dbReference>
<dbReference type="RefSeq" id="XP_500805.1">
    <property type="nucleotide sequence ID" value="XM_500805.1"/>
</dbReference>
<dbReference type="Pfam" id="PF00642">
    <property type="entry name" value="zf-CCCH"/>
    <property type="match status" value="1"/>
</dbReference>
<dbReference type="PROSITE" id="PS50103">
    <property type="entry name" value="ZF_C3H1"/>
    <property type="match status" value="2"/>
</dbReference>
<dbReference type="GO" id="GO:0008270">
    <property type="term" value="F:zinc ion binding"/>
    <property type="evidence" value="ECO:0007669"/>
    <property type="project" value="UniProtKB-KW"/>
</dbReference>
<dbReference type="SUPFAM" id="SSF90229">
    <property type="entry name" value="CCCH zinc finger"/>
    <property type="match status" value="1"/>
</dbReference>
<keyword evidence="2" id="KW-0677">Repeat</keyword>
<feature type="compositionally biased region" description="Polar residues" evidence="6">
    <location>
        <begin position="332"/>
        <end position="341"/>
    </location>
</feature>
<sequence length="388" mass="41856">MVDEEDDSRLSSSKGDKNKNLSHVPCKFFRQGACQAGDSCVFSHSVETSLQQAPCKYFQKGTCKFGVKCALAHILPDGRVLNPRSQNYRDGSRRRRSSMHQNAQNNAAPGGPSSGPVNVPPQVPSPLPEDNPTRSLYSVYVNEEQTVGSPGNHLLVGTPTTKTERTTSIWSEHHVSSRLNSFNESKPSLGPIGKSGPGNDCAIDDDDEADAAAVEDDDAGEYIEEDFFPSSLSDLLTPQERKRRGSRPSSSNLPRPIGLTMAANAQQARTNSVSHASHTNGNSIPLATSLGTSLGSNIWSPPGEGSPRFGSFFQQYYGRENGAKPPVAMSPGGSSLKNMSNLAAYLPGQNSSHVDVPGHVPEEDEPIDGDKQAKKDFYDDDTQFFMDQ</sequence>
<dbReference type="Pfam" id="PF18044">
    <property type="entry name" value="zf-CCCH_4"/>
    <property type="match status" value="1"/>
</dbReference>
<feature type="compositionally biased region" description="Basic and acidic residues" evidence="6">
    <location>
        <begin position="368"/>
        <end position="377"/>
    </location>
</feature>
<reference evidence="9 11" key="2">
    <citation type="submission" date="2018-07" db="EMBL/GenBank/DDBJ databases">
        <title>Draft Genome Assemblies for Five Robust Yarrowia lipolytica Strains Exhibiting High Lipid Production and Pentose Sugar Utilization and Sugar Alcohol Secretion from Undetoxified Lignocellulosic Biomass Hydrolysates.</title>
        <authorList>
            <consortium name="DOE Joint Genome Institute"/>
            <person name="Walker C."/>
            <person name="Ryu S."/>
            <person name="Na H."/>
            <person name="Zane M."/>
            <person name="LaButti K."/>
            <person name="Lipzen A."/>
            <person name="Haridas S."/>
            <person name="Barry K."/>
            <person name="Grigoriev I.V."/>
            <person name="Quarterman J."/>
            <person name="Slininger P."/>
            <person name="Dien B."/>
            <person name="Trinh C.T."/>
        </authorList>
    </citation>
    <scope>NUCLEOTIDE SEQUENCE [LARGE SCALE GENOMIC DNA]</scope>
    <source>
        <strain evidence="9 11">YB392</strain>
    </source>
</reference>